<proteinExistence type="inferred from homology"/>
<accession>A0AAD7LH66</accession>
<keyword evidence="6" id="KW-0779">Telomere</keyword>
<dbReference type="GO" id="GO:0003697">
    <property type="term" value="F:single-stranded DNA binding"/>
    <property type="evidence" value="ECO:0007669"/>
    <property type="project" value="TreeGrafter"/>
</dbReference>
<organism evidence="10 11">
    <name type="scientific">Quillaja saponaria</name>
    <name type="common">Soap bark tree</name>
    <dbReference type="NCBI Taxonomy" id="32244"/>
    <lineage>
        <taxon>Eukaryota</taxon>
        <taxon>Viridiplantae</taxon>
        <taxon>Streptophyta</taxon>
        <taxon>Embryophyta</taxon>
        <taxon>Tracheophyta</taxon>
        <taxon>Spermatophyta</taxon>
        <taxon>Magnoliopsida</taxon>
        <taxon>eudicotyledons</taxon>
        <taxon>Gunneridae</taxon>
        <taxon>Pentapetalae</taxon>
        <taxon>rosids</taxon>
        <taxon>fabids</taxon>
        <taxon>Fabales</taxon>
        <taxon>Quillajaceae</taxon>
        <taxon>Quillaja</taxon>
    </lineage>
</organism>
<evidence type="ECO:0000256" key="7">
    <source>
        <dbReference type="ARBA" id="ARBA00023125"/>
    </source>
</evidence>
<evidence type="ECO:0000256" key="6">
    <source>
        <dbReference type="ARBA" id="ARBA00022895"/>
    </source>
</evidence>
<evidence type="ECO:0000313" key="11">
    <source>
        <dbReference type="Proteomes" id="UP001163823"/>
    </source>
</evidence>
<dbReference type="KEGG" id="qsa:O6P43_018892"/>
<protein>
    <recommendedName>
        <fullName evidence="4">CST complex subunit CTC1</fullName>
    </recommendedName>
</protein>
<dbReference type="InterPro" id="IPR028262">
    <property type="entry name" value="CTC1_plant"/>
</dbReference>
<feature type="region of interest" description="Disordered" evidence="9">
    <location>
        <begin position="37"/>
        <end position="58"/>
    </location>
</feature>
<dbReference type="Pfam" id="PF15491">
    <property type="entry name" value="CTC1_2"/>
    <property type="match status" value="1"/>
</dbReference>
<reference evidence="10" key="1">
    <citation type="journal article" date="2023" name="Science">
        <title>Elucidation of the pathway for biosynthesis of saponin adjuvants from the soapbark tree.</title>
        <authorList>
            <person name="Reed J."/>
            <person name="Orme A."/>
            <person name="El-Demerdash A."/>
            <person name="Owen C."/>
            <person name="Martin L.B.B."/>
            <person name="Misra R.C."/>
            <person name="Kikuchi S."/>
            <person name="Rejzek M."/>
            <person name="Martin A.C."/>
            <person name="Harkess A."/>
            <person name="Leebens-Mack J."/>
            <person name="Louveau T."/>
            <person name="Stephenson M.J."/>
            <person name="Osbourn A."/>
        </authorList>
    </citation>
    <scope>NUCLEOTIDE SEQUENCE</scope>
    <source>
        <strain evidence="10">S10</strain>
    </source>
</reference>
<evidence type="ECO:0000256" key="2">
    <source>
        <dbReference type="ARBA" id="ARBA00004574"/>
    </source>
</evidence>
<name>A0AAD7LH66_QUISA</name>
<evidence type="ECO:0000256" key="9">
    <source>
        <dbReference type="SAM" id="MobiDB-lite"/>
    </source>
</evidence>
<comment type="similarity">
    <text evidence="3">Belongs to the CTC1 family.</text>
</comment>
<dbReference type="EMBL" id="JARAOO010000008">
    <property type="protein sequence ID" value="KAJ7958119.1"/>
    <property type="molecule type" value="Genomic_DNA"/>
</dbReference>
<dbReference type="PANTHER" id="PTHR14865">
    <property type="entry name" value="CST COMPLEX SUBUNIT CTC1"/>
    <property type="match status" value="1"/>
</dbReference>
<dbReference type="InterPro" id="IPR042617">
    <property type="entry name" value="CTC1-like"/>
</dbReference>
<feature type="compositionally biased region" description="Basic and acidic residues" evidence="9">
    <location>
        <begin position="746"/>
        <end position="764"/>
    </location>
</feature>
<evidence type="ECO:0000256" key="4">
    <source>
        <dbReference type="ARBA" id="ARBA00016175"/>
    </source>
</evidence>
<comment type="subcellular location">
    <subcellularLocation>
        <location evidence="2">Chromosome</location>
        <location evidence="2">Telomere</location>
    </subcellularLocation>
    <subcellularLocation>
        <location evidence="1">Nucleus</location>
    </subcellularLocation>
</comment>
<keyword evidence="5" id="KW-0158">Chromosome</keyword>
<keyword evidence="8" id="KW-0539">Nucleus</keyword>
<gene>
    <name evidence="10" type="ORF">O6P43_018892</name>
</gene>
<evidence type="ECO:0000256" key="5">
    <source>
        <dbReference type="ARBA" id="ARBA00022454"/>
    </source>
</evidence>
<evidence type="ECO:0000256" key="8">
    <source>
        <dbReference type="ARBA" id="ARBA00023242"/>
    </source>
</evidence>
<evidence type="ECO:0000313" key="10">
    <source>
        <dbReference type="EMBL" id="KAJ7958119.1"/>
    </source>
</evidence>
<comment type="caution">
    <text evidence="10">The sequence shown here is derived from an EMBL/GenBank/DDBJ whole genome shotgun (WGS) entry which is preliminary data.</text>
</comment>
<sequence>MEDVKAITITELVQRAQPLTATSSLYLPSSRPIFRKFSSSTSVNPTPTPTPPGITDSNPKPRVLTSLNHSAIIVGTLTLPGDNSSSSRSCNSCFQFSDGSSTICCDILEFDVCVIGKKIHVFSWNFIPLKRGCGFLEIIKWSFPDYGGGLREELCRGPIVDSFPLLSSSSNTLDDSSRARHRVYGVLESITPLSVVPCTVGGNRGSNSKRSSDMKGFLAQIMVCGCELCGSKDPILGFDGTVGKQDSHSFTEVEFVYFCGTLSSWHPVFTKLIGNRIMLSNLKKKLVFIGKEESCLMYVTAEKSILHLFRFRKKFCPIPNTYGKRTVGFGSYTGIIKGVYMQGMVVELDNEVWLVLTDPLLTPPHALRVGAVICVRNVHFVNPKFSWTKILILGACFKTSIIVESFSPLETRCHVIPQSPSMLGKFIVSLPFSARLWVLLLVTSLRKKFAGILSEKEILGSKHKEGLAQMYATSHLNPSVFQNQHGVFMGLCKHNSLGCGRELHCGFLKLVIPMSSFIHHVMTTWLRMLKSSEECKMFPGNRAFSFLSCEGRSYAQSVRRILPSKDLGVALLGNLKISLSTGRLQLVDVTGGIDVLVPDLPLTLTPNNIYEVVDYTIIMEGIPELMDHLGLLESEQFSCRRIFSCTQLAIELNISIYVYFLFRNATCRNAPFHHCSSWNDDFVRLQSVSYHLIMVSHKFPLLQKFQDNPVISSKSSMLVEAILLPWNLFLGGEDGVLHSSKLSRGKMKEPSENCRSGKNEEQVSHKRQRSVNILTSSGLKDYVGYSNYKLNPCSKFFTESEKIQGCFNFSSSRISCLATVRGVHNESTVSSAILHCTAPCGDTDIGSKPTARKILLELVSDCALKYQLLQIGGYYIIKHDGKDPFCIPEDSNGSFFKVLINSRTHLYSISFTSDEVLCTCKLPRRSSLDHLSSSPNWVLSEDQIEQFLWSSDGNSLDVSSDVCLYLPANLKGLLEVNLKELEEGLIKPGVTPAEISTNDISPSIETVITGSLLSSGFHSSNHLFPDGNFISLQGNIVNVHSLDCTNSCLSHEDIDVHRFRVFQGVTSNCCIHVSVDDHIVKVSGSISKYAFPVGFHPGVCATFHRVLDVGGQNQFMLTPVSFIVVNSIRALNEPCNDQFSNAYPTINSHDAAAPVITLSGLISELAQCSDSKHMRLHCRVVAVYIVVLERKARSKFHSTLPLFNIPVAGFVLDDGSSSCCCWANAERAATLLRLHEDHPQRAFESSDCRFKWVEMEDNASSTMISHLERILKYCNRVTVRNYGSVYDCSYQNLVFVTSDNALSSSDENILKFIIFNACFGTVWTVVASVMGPDAIKQLEKEYPIEMENTHTMKNIWAQEVSYMRPLSATRNMITELLKM</sequence>
<keyword evidence="11" id="KW-1185">Reference proteome</keyword>
<keyword evidence="7" id="KW-0238">DNA-binding</keyword>
<dbReference type="GO" id="GO:0045740">
    <property type="term" value="P:positive regulation of DNA replication"/>
    <property type="evidence" value="ECO:0007669"/>
    <property type="project" value="TreeGrafter"/>
</dbReference>
<dbReference type="GO" id="GO:1990879">
    <property type="term" value="C:CST complex"/>
    <property type="evidence" value="ECO:0007669"/>
    <property type="project" value="TreeGrafter"/>
</dbReference>
<evidence type="ECO:0000256" key="1">
    <source>
        <dbReference type="ARBA" id="ARBA00004123"/>
    </source>
</evidence>
<dbReference type="GO" id="GO:0010833">
    <property type="term" value="P:telomere maintenance via telomere lengthening"/>
    <property type="evidence" value="ECO:0007669"/>
    <property type="project" value="TreeGrafter"/>
</dbReference>
<feature type="region of interest" description="Disordered" evidence="9">
    <location>
        <begin position="746"/>
        <end position="768"/>
    </location>
</feature>
<dbReference type="PANTHER" id="PTHR14865:SF2">
    <property type="entry name" value="CST COMPLEX SUBUNIT CTC1"/>
    <property type="match status" value="1"/>
</dbReference>
<dbReference type="GO" id="GO:0042162">
    <property type="term" value="F:telomeric DNA binding"/>
    <property type="evidence" value="ECO:0007669"/>
    <property type="project" value="TreeGrafter"/>
</dbReference>
<dbReference type="Proteomes" id="UP001163823">
    <property type="component" value="Chromosome 8"/>
</dbReference>
<evidence type="ECO:0000256" key="3">
    <source>
        <dbReference type="ARBA" id="ARBA00006332"/>
    </source>
</evidence>